<dbReference type="EMBL" id="CP064795">
    <property type="protein sequence ID" value="QPG06725.1"/>
    <property type="molecule type" value="Genomic_DNA"/>
</dbReference>
<protein>
    <submittedName>
        <fullName evidence="4">Endonuclease/exonuclease/phosphatase family protein</fullName>
    </submittedName>
</protein>
<dbReference type="SUPFAM" id="SSF56219">
    <property type="entry name" value="DNase I-like"/>
    <property type="match status" value="1"/>
</dbReference>
<organism evidence="4 5">
    <name type="scientific">Salinimonas marina</name>
    <dbReference type="NCBI Taxonomy" id="2785918"/>
    <lineage>
        <taxon>Bacteria</taxon>
        <taxon>Pseudomonadati</taxon>
        <taxon>Pseudomonadota</taxon>
        <taxon>Gammaproteobacteria</taxon>
        <taxon>Alteromonadales</taxon>
        <taxon>Alteromonadaceae</taxon>
        <taxon>Alteromonas/Salinimonas group</taxon>
        <taxon>Salinimonas</taxon>
    </lineage>
</organism>
<evidence type="ECO:0000259" key="3">
    <source>
        <dbReference type="Pfam" id="PF03372"/>
    </source>
</evidence>
<feature type="compositionally biased region" description="Polar residues" evidence="1">
    <location>
        <begin position="330"/>
        <end position="346"/>
    </location>
</feature>
<keyword evidence="2" id="KW-0472">Membrane</keyword>
<dbReference type="Proteomes" id="UP000595095">
    <property type="component" value="Chromosome"/>
</dbReference>
<keyword evidence="4" id="KW-0378">Hydrolase</keyword>
<name>A0A7S9HE04_9ALTE</name>
<reference evidence="4 5" key="1">
    <citation type="submission" date="2020-11" db="EMBL/GenBank/DDBJ databases">
        <title>Complete genome sequence for Salinimonas sp. strain G2-b.</title>
        <authorList>
            <person name="Park S.-J."/>
        </authorList>
    </citation>
    <scope>NUCLEOTIDE SEQUENCE [LARGE SCALE GENOMIC DNA]</scope>
    <source>
        <strain evidence="4 5">G2-b</strain>
    </source>
</reference>
<keyword evidence="2" id="KW-1133">Transmembrane helix</keyword>
<sequence length="346" mass="39767">MFEVLSLLSLAMIFTTIAPHLPGEHWLIRVWEFPRVQQIFIIAAIELGWVAYITAIGPTIASIVFAGLLLLALGYQISWVYPYTLIGPREVTRVKQPQQDRVFSIMTSNVYMHNDNYRGLIDLVNQHKPDMLVTLESNKDWENAMTPIHEDYPYRLACPLENLYGMHLYSRLPFKEEEIRYIIEDDVPSMQVTIEIENEPVVVYLLHPKPPSPTENKSAGPRDEELTLVGQEIVDEDRPVIIAGDLNDVAWSPTTRNFRKHSRARDPRLGRGFYNTFHAKHPLVRWPLDHVFHSDHFDLVKIQRLPGYGSDHFPLFTSLQLTRNSEHCESSSAPETSDTSPDANRS</sequence>
<keyword evidence="5" id="KW-1185">Reference proteome</keyword>
<dbReference type="GO" id="GO:0004519">
    <property type="term" value="F:endonuclease activity"/>
    <property type="evidence" value="ECO:0007669"/>
    <property type="project" value="UniProtKB-KW"/>
</dbReference>
<dbReference type="GO" id="GO:0004527">
    <property type="term" value="F:exonuclease activity"/>
    <property type="evidence" value="ECO:0007669"/>
    <property type="project" value="UniProtKB-KW"/>
</dbReference>
<keyword evidence="4" id="KW-0269">Exonuclease</keyword>
<proteinExistence type="predicted"/>
<feature type="region of interest" description="Disordered" evidence="1">
    <location>
        <begin position="326"/>
        <end position="346"/>
    </location>
</feature>
<feature type="transmembrane region" description="Helical" evidence="2">
    <location>
        <begin position="35"/>
        <end position="53"/>
    </location>
</feature>
<evidence type="ECO:0000313" key="4">
    <source>
        <dbReference type="EMBL" id="QPG06725.1"/>
    </source>
</evidence>
<keyword evidence="4" id="KW-0255">Endonuclease</keyword>
<evidence type="ECO:0000256" key="1">
    <source>
        <dbReference type="SAM" id="MobiDB-lite"/>
    </source>
</evidence>
<gene>
    <name evidence="4" type="ORF">IT774_06185</name>
</gene>
<dbReference type="Gene3D" id="3.60.10.10">
    <property type="entry name" value="Endonuclease/exonuclease/phosphatase"/>
    <property type="match status" value="1"/>
</dbReference>
<feature type="domain" description="Endonuclease/exonuclease/phosphatase" evidence="3">
    <location>
        <begin position="106"/>
        <end position="312"/>
    </location>
</feature>
<accession>A0A7S9HE04</accession>
<dbReference type="InterPro" id="IPR036691">
    <property type="entry name" value="Endo/exonu/phosph_ase_sf"/>
</dbReference>
<dbReference type="RefSeq" id="WP_195811800.1">
    <property type="nucleotide sequence ID" value="NZ_CP064795.1"/>
</dbReference>
<dbReference type="KEGG" id="smaa:IT774_06185"/>
<dbReference type="AlphaFoldDB" id="A0A7S9HE04"/>
<dbReference type="InterPro" id="IPR005135">
    <property type="entry name" value="Endo/exonuclease/phosphatase"/>
</dbReference>
<feature type="transmembrane region" description="Helical" evidence="2">
    <location>
        <begin position="60"/>
        <end position="81"/>
    </location>
</feature>
<dbReference type="Pfam" id="PF03372">
    <property type="entry name" value="Exo_endo_phos"/>
    <property type="match status" value="1"/>
</dbReference>
<keyword evidence="2" id="KW-0812">Transmembrane</keyword>
<keyword evidence="4" id="KW-0540">Nuclease</keyword>
<evidence type="ECO:0000313" key="5">
    <source>
        <dbReference type="Proteomes" id="UP000595095"/>
    </source>
</evidence>
<evidence type="ECO:0000256" key="2">
    <source>
        <dbReference type="SAM" id="Phobius"/>
    </source>
</evidence>